<keyword evidence="3" id="KW-1185">Reference proteome</keyword>
<keyword evidence="1" id="KW-0472">Membrane</keyword>
<organism evidence="2 3">
    <name type="scientific">Helicobacter canadensis MIT 98-5491</name>
    <dbReference type="NCBI Taxonomy" id="537970"/>
    <lineage>
        <taxon>Bacteria</taxon>
        <taxon>Pseudomonadati</taxon>
        <taxon>Campylobacterota</taxon>
        <taxon>Epsilonproteobacteria</taxon>
        <taxon>Campylobacterales</taxon>
        <taxon>Helicobacteraceae</taxon>
        <taxon>Helicobacter</taxon>
    </lineage>
</organism>
<dbReference type="AlphaFoldDB" id="C5ZYI2"/>
<proteinExistence type="predicted"/>
<dbReference type="HOGENOM" id="CLU_2990451_0_0_7"/>
<keyword evidence="1" id="KW-0812">Transmembrane</keyword>
<feature type="transmembrane region" description="Helical" evidence="1">
    <location>
        <begin position="39"/>
        <end position="56"/>
    </location>
</feature>
<keyword evidence="1" id="KW-1133">Transmembrane helix</keyword>
<evidence type="ECO:0000313" key="3">
    <source>
        <dbReference type="Proteomes" id="UP000007032"/>
    </source>
</evidence>
<accession>C5ZYI2</accession>
<reference evidence="2 3" key="1">
    <citation type="journal article" date="2009" name="J. Bacteriol.">
        <title>Genome sequence of the emerging pathogen Helicobacter canadensis.</title>
        <authorList>
            <person name="Loman N.J."/>
            <person name="Snyder L.A."/>
            <person name="Linton J.D."/>
            <person name="Langdon R."/>
            <person name="Lawson A.J."/>
            <person name="Weinstock G.M."/>
            <person name="Wren B.W."/>
            <person name="Pallen M.J."/>
        </authorList>
    </citation>
    <scope>NUCLEOTIDE SEQUENCE [LARGE SCALE GENOMIC DNA]</scope>
    <source>
        <strain evidence="2 3">MIT 98-5491</strain>
    </source>
</reference>
<protein>
    <submittedName>
        <fullName evidence="2">Uncharacterized protein</fullName>
    </submittedName>
</protein>
<evidence type="ECO:0000313" key="2">
    <source>
        <dbReference type="EMBL" id="EES90200.1"/>
    </source>
</evidence>
<dbReference type="STRING" id="537970.HCAN_1495"/>
<name>C5ZYI2_9HELI</name>
<dbReference type="Proteomes" id="UP000007032">
    <property type="component" value="Chromosome"/>
</dbReference>
<dbReference type="EMBL" id="CM000776">
    <property type="protein sequence ID" value="EES90200.1"/>
    <property type="molecule type" value="Genomic_DNA"/>
</dbReference>
<evidence type="ECO:0000256" key="1">
    <source>
        <dbReference type="SAM" id="Phobius"/>
    </source>
</evidence>
<gene>
    <name evidence="2" type="ORF">HCAN_1495</name>
</gene>
<sequence>MAIANKISLKDSVLKGILILRGLPKTTYFSPFLNFFRKILAYFSLIFLLKSLNFLVF</sequence>